<dbReference type="Pfam" id="PF00905">
    <property type="entry name" value="Transpeptidase"/>
    <property type="match status" value="1"/>
</dbReference>
<dbReference type="InterPro" id="IPR054120">
    <property type="entry name" value="PBPA_dimer"/>
</dbReference>
<sequence>MSKNIRAIGIILLAMFLALFGSSTYIQVFQAPQLAADGRNTRVLLASYETQRGPILIDGTPIVQSEADGTQYKYQRVYENGALYAPITGYYSANQGATGLESAMNAELSGRSDSQFFTSLQAMFTGSSPAGAAVEVTIDPDAQQAAWDALGDMQGAVIAIDPETGAILAMVSKPTYDPNSLAMHDDQEVIDAYNALLNDPSNPLFNRAIAGNLNPPGSVFKIVVAAAALEAGIVEPDTELDNPTEWELPGSSSVIYNPSHGAKCGSGEKTNLKTALELSCNIPFAQLAVKLGDEKIREMAEAFGFNDSFEIPMESTPSQYPTDELDDAQTALTGFGQFDVRATPLQMAMVSAAISNGGELMNPTVVDSVLTPNLDEIQGPQVSSYGTPISQETADKLTDMMQGSVSEGAATNAAIAGIDVAGKTGTAQNGEGEAYSLWFTGFAESNGQQVAVAVVLEDGGGMGQSGTGNGLAASIGAAVIKAVLGV</sequence>
<dbReference type="Gene3D" id="3.90.1310.10">
    <property type="entry name" value="Penicillin-binding protein 2a (Domain 2)"/>
    <property type="match status" value="1"/>
</dbReference>
<protein>
    <submittedName>
        <fullName evidence="3">Penicillin-binding transpeptidase domain-containing protein</fullName>
    </submittedName>
</protein>
<evidence type="ECO:0000313" key="3">
    <source>
        <dbReference type="EMBL" id="UQN14856.1"/>
    </source>
</evidence>
<evidence type="ECO:0000259" key="2">
    <source>
        <dbReference type="Pfam" id="PF21922"/>
    </source>
</evidence>
<dbReference type="InterPro" id="IPR050515">
    <property type="entry name" value="Beta-lactam/transpept"/>
</dbReference>
<accession>A0ABY4MWR2</accession>
<dbReference type="PANTHER" id="PTHR30627:SF24">
    <property type="entry name" value="PENICILLIN-BINDING PROTEIN 4B"/>
    <property type="match status" value="1"/>
</dbReference>
<feature type="domain" description="Penicillin-binding protein transpeptidase" evidence="1">
    <location>
        <begin position="155"/>
        <end position="477"/>
    </location>
</feature>
<dbReference type="SUPFAM" id="SSF56601">
    <property type="entry name" value="beta-lactamase/transpeptidase-like"/>
    <property type="match status" value="1"/>
</dbReference>
<dbReference type="Pfam" id="PF21922">
    <property type="entry name" value="PBP_dimer_2"/>
    <property type="match status" value="1"/>
</dbReference>
<proteinExistence type="predicted"/>
<feature type="domain" description="Penicillin binding protein A dimerisation" evidence="2">
    <location>
        <begin position="52"/>
        <end position="134"/>
    </location>
</feature>
<dbReference type="InterPro" id="IPR036138">
    <property type="entry name" value="PBP_dimer_sf"/>
</dbReference>
<name>A0ABY4MWR2_9MICO</name>
<dbReference type="Gene3D" id="3.40.710.10">
    <property type="entry name" value="DD-peptidase/beta-lactamase superfamily"/>
    <property type="match status" value="1"/>
</dbReference>
<reference evidence="3" key="1">
    <citation type="submission" date="2022-05" db="EMBL/GenBank/DDBJ databases">
        <title>Complete genome sequence of toluene-degrading Gulosibacter sediminis strain ACHW.36C.</title>
        <authorList>
            <person name="Wai A.C."/>
            <person name="Lai G.K."/>
            <person name="Griffin S.D."/>
            <person name="Leung F.C."/>
        </authorList>
    </citation>
    <scope>NUCLEOTIDE SEQUENCE [LARGE SCALE GENOMIC DNA]</scope>
    <source>
        <strain evidence="3">ACHW.36C</strain>
    </source>
</reference>
<evidence type="ECO:0000259" key="1">
    <source>
        <dbReference type="Pfam" id="PF00905"/>
    </source>
</evidence>
<gene>
    <name evidence="3" type="ORF">M3M28_12560</name>
</gene>
<dbReference type="InterPro" id="IPR012338">
    <property type="entry name" value="Beta-lactam/transpept-like"/>
</dbReference>
<dbReference type="PANTHER" id="PTHR30627">
    <property type="entry name" value="PEPTIDOGLYCAN D,D-TRANSPEPTIDASE"/>
    <property type="match status" value="1"/>
</dbReference>
<dbReference type="EMBL" id="CP097160">
    <property type="protein sequence ID" value="UQN14856.1"/>
    <property type="molecule type" value="Genomic_DNA"/>
</dbReference>
<dbReference type="InterPro" id="IPR001460">
    <property type="entry name" value="PCN-bd_Tpept"/>
</dbReference>
<organism evidence="3">
    <name type="scientific">Gulosibacter sediminis</name>
    <dbReference type="NCBI Taxonomy" id="1729695"/>
    <lineage>
        <taxon>Bacteria</taxon>
        <taxon>Bacillati</taxon>
        <taxon>Actinomycetota</taxon>
        <taxon>Actinomycetes</taxon>
        <taxon>Micrococcales</taxon>
        <taxon>Microbacteriaceae</taxon>
        <taxon>Gulosibacter</taxon>
    </lineage>
</organism>
<dbReference type="SUPFAM" id="SSF56519">
    <property type="entry name" value="Penicillin binding protein dimerisation domain"/>
    <property type="match status" value="1"/>
</dbReference>